<protein>
    <submittedName>
        <fullName evidence="2">Uncharacterized protein</fullName>
    </submittedName>
</protein>
<gene>
    <name evidence="2" type="ORF">LARSCL_LOCUS13693</name>
</gene>
<feature type="region of interest" description="Disordered" evidence="1">
    <location>
        <begin position="42"/>
        <end position="82"/>
    </location>
</feature>
<dbReference type="EMBL" id="CAXIEN010000190">
    <property type="protein sequence ID" value="CAL1285409.1"/>
    <property type="molecule type" value="Genomic_DNA"/>
</dbReference>
<feature type="non-terminal residue" evidence="2">
    <location>
        <position position="1"/>
    </location>
</feature>
<comment type="caution">
    <text evidence="2">The sequence shown here is derived from an EMBL/GenBank/DDBJ whole genome shotgun (WGS) entry which is preliminary data.</text>
</comment>
<name>A0AAV2AQT7_9ARAC</name>
<reference evidence="2 3" key="1">
    <citation type="submission" date="2024-04" db="EMBL/GenBank/DDBJ databases">
        <authorList>
            <person name="Rising A."/>
            <person name="Reimegard J."/>
            <person name="Sonavane S."/>
            <person name="Akerstrom W."/>
            <person name="Nylinder S."/>
            <person name="Hedman E."/>
            <person name="Kallberg Y."/>
        </authorList>
    </citation>
    <scope>NUCLEOTIDE SEQUENCE [LARGE SCALE GENOMIC DNA]</scope>
</reference>
<feature type="compositionally biased region" description="Basic and acidic residues" evidence="1">
    <location>
        <begin position="48"/>
        <end position="68"/>
    </location>
</feature>
<keyword evidence="3" id="KW-1185">Reference proteome</keyword>
<evidence type="ECO:0000313" key="3">
    <source>
        <dbReference type="Proteomes" id="UP001497382"/>
    </source>
</evidence>
<sequence>SGYEIAGGKKSGRTDRSTLFITSSRIVDPLFEAAAEVILSLQTPPPLHTHDSPRNDRSVDPRRMRCSDRTSPPNGPGTARTG</sequence>
<proteinExistence type="predicted"/>
<dbReference type="AlphaFoldDB" id="A0AAV2AQT7"/>
<organism evidence="2 3">
    <name type="scientific">Larinioides sclopetarius</name>
    <dbReference type="NCBI Taxonomy" id="280406"/>
    <lineage>
        <taxon>Eukaryota</taxon>
        <taxon>Metazoa</taxon>
        <taxon>Ecdysozoa</taxon>
        <taxon>Arthropoda</taxon>
        <taxon>Chelicerata</taxon>
        <taxon>Arachnida</taxon>
        <taxon>Araneae</taxon>
        <taxon>Araneomorphae</taxon>
        <taxon>Entelegynae</taxon>
        <taxon>Araneoidea</taxon>
        <taxon>Araneidae</taxon>
        <taxon>Larinioides</taxon>
    </lineage>
</organism>
<dbReference type="Proteomes" id="UP001497382">
    <property type="component" value="Unassembled WGS sequence"/>
</dbReference>
<evidence type="ECO:0000313" key="2">
    <source>
        <dbReference type="EMBL" id="CAL1285409.1"/>
    </source>
</evidence>
<evidence type="ECO:0000256" key="1">
    <source>
        <dbReference type="SAM" id="MobiDB-lite"/>
    </source>
</evidence>
<accession>A0AAV2AQT7</accession>